<keyword evidence="3" id="KW-0175">Coiled coil</keyword>
<comment type="similarity">
    <text evidence="1">Belongs to the Skp family.</text>
</comment>
<dbReference type="SUPFAM" id="SSF111384">
    <property type="entry name" value="OmpH-like"/>
    <property type="match status" value="1"/>
</dbReference>
<dbReference type="STRING" id="1406840.Q763_04865"/>
<dbReference type="EMBL" id="JRLV01000004">
    <property type="protein sequence ID" value="KGO83346.1"/>
    <property type="molecule type" value="Genomic_DNA"/>
</dbReference>
<feature type="coiled-coil region" evidence="3">
    <location>
        <begin position="52"/>
        <end position="79"/>
    </location>
</feature>
<dbReference type="PANTHER" id="PTHR35089:SF1">
    <property type="entry name" value="CHAPERONE PROTEIN SKP"/>
    <property type="match status" value="1"/>
</dbReference>
<dbReference type="GO" id="GO:0051082">
    <property type="term" value="F:unfolded protein binding"/>
    <property type="evidence" value="ECO:0007669"/>
    <property type="project" value="InterPro"/>
</dbReference>
<dbReference type="AlphaFoldDB" id="A0A0A2LVJ0"/>
<dbReference type="InterPro" id="IPR024930">
    <property type="entry name" value="Skp_dom_sf"/>
</dbReference>
<dbReference type="InterPro" id="IPR005632">
    <property type="entry name" value="Chaperone_Skp"/>
</dbReference>
<evidence type="ECO:0000256" key="4">
    <source>
        <dbReference type="SAM" id="MobiDB-lite"/>
    </source>
</evidence>
<evidence type="ECO:0000256" key="3">
    <source>
        <dbReference type="SAM" id="Coils"/>
    </source>
</evidence>
<keyword evidence="2" id="KW-0732">Signal</keyword>
<sequence>MKKSLLILGLAVTLFSCNKNEGGATEFKTAYVDTQKLMDDSEALKDLNSRSNVKGEELKRELNDEYQKLRLDYAKAQDEAPRRGAQWVQAKAQEFQEREQKLSMMQDGMMRQLQEEFAPQRDSIVEEMRAYIKDYGKKNGYDYIYGTGDSANVLYAKDSYEITEEIITAVNAKFKGENPDAVKTEEKATEVKAETTEKEEAAK</sequence>
<organism evidence="5 6">
    <name type="scientific">Flavobacterium beibuense F44-8</name>
    <dbReference type="NCBI Taxonomy" id="1406840"/>
    <lineage>
        <taxon>Bacteria</taxon>
        <taxon>Pseudomonadati</taxon>
        <taxon>Bacteroidota</taxon>
        <taxon>Flavobacteriia</taxon>
        <taxon>Flavobacteriales</taxon>
        <taxon>Flavobacteriaceae</taxon>
        <taxon>Flavobacterium</taxon>
    </lineage>
</organism>
<dbReference type="Pfam" id="PF03938">
    <property type="entry name" value="OmpH"/>
    <property type="match status" value="1"/>
</dbReference>
<accession>A0A0A2LVJ0</accession>
<evidence type="ECO:0000313" key="6">
    <source>
        <dbReference type="Proteomes" id="UP000030129"/>
    </source>
</evidence>
<evidence type="ECO:0000313" key="5">
    <source>
        <dbReference type="EMBL" id="KGO83346.1"/>
    </source>
</evidence>
<name>A0A0A2LVJ0_9FLAO</name>
<dbReference type="PROSITE" id="PS51257">
    <property type="entry name" value="PROKAR_LIPOPROTEIN"/>
    <property type="match status" value="1"/>
</dbReference>
<dbReference type="Gene3D" id="3.30.910.20">
    <property type="entry name" value="Skp domain"/>
    <property type="match status" value="1"/>
</dbReference>
<comment type="caution">
    <text evidence="5">The sequence shown here is derived from an EMBL/GenBank/DDBJ whole genome shotgun (WGS) entry which is preliminary data.</text>
</comment>
<reference evidence="5 6" key="1">
    <citation type="submission" date="2013-09" db="EMBL/GenBank/DDBJ databases">
        <authorList>
            <person name="Zeng Z."/>
            <person name="Chen C."/>
        </authorList>
    </citation>
    <scope>NUCLEOTIDE SEQUENCE [LARGE SCALE GENOMIC DNA]</scope>
    <source>
        <strain evidence="5 6">F44-8</strain>
    </source>
</reference>
<dbReference type="RefSeq" id="WP_035131733.1">
    <property type="nucleotide sequence ID" value="NZ_JRLV01000004.1"/>
</dbReference>
<dbReference type="PANTHER" id="PTHR35089">
    <property type="entry name" value="CHAPERONE PROTEIN SKP"/>
    <property type="match status" value="1"/>
</dbReference>
<gene>
    <name evidence="5" type="ORF">Q763_04865</name>
</gene>
<dbReference type="SMART" id="SM00935">
    <property type="entry name" value="OmpH"/>
    <property type="match status" value="1"/>
</dbReference>
<dbReference type="GO" id="GO:0050821">
    <property type="term" value="P:protein stabilization"/>
    <property type="evidence" value="ECO:0007669"/>
    <property type="project" value="TreeGrafter"/>
</dbReference>
<evidence type="ECO:0000256" key="2">
    <source>
        <dbReference type="ARBA" id="ARBA00022729"/>
    </source>
</evidence>
<protein>
    <submittedName>
        <fullName evidence="5">Membrane protein</fullName>
    </submittedName>
</protein>
<keyword evidence="6" id="KW-1185">Reference proteome</keyword>
<feature type="region of interest" description="Disordered" evidence="4">
    <location>
        <begin position="177"/>
        <end position="203"/>
    </location>
</feature>
<dbReference type="Proteomes" id="UP000030129">
    <property type="component" value="Unassembled WGS sequence"/>
</dbReference>
<dbReference type="eggNOG" id="COG2825">
    <property type="taxonomic scope" value="Bacteria"/>
</dbReference>
<evidence type="ECO:0000256" key="1">
    <source>
        <dbReference type="ARBA" id="ARBA00009091"/>
    </source>
</evidence>
<proteinExistence type="inferred from homology"/>
<dbReference type="GO" id="GO:0005829">
    <property type="term" value="C:cytosol"/>
    <property type="evidence" value="ECO:0007669"/>
    <property type="project" value="TreeGrafter"/>
</dbReference>